<proteinExistence type="predicted"/>
<dbReference type="Proteomes" id="UP001152607">
    <property type="component" value="Unassembled WGS sequence"/>
</dbReference>
<dbReference type="InterPro" id="IPR038883">
    <property type="entry name" value="AN11006-like"/>
</dbReference>
<gene>
    <name evidence="2" type="ORF">PDIGIT_LOCUS12721</name>
</gene>
<dbReference type="OrthoDB" id="2951834at2759"/>
<evidence type="ECO:0000313" key="3">
    <source>
        <dbReference type="Proteomes" id="UP001152607"/>
    </source>
</evidence>
<dbReference type="AlphaFoldDB" id="A0A9W4XT05"/>
<dbReference type="PANTHER" id="PTHR42085:SF2">
    <property type="entry name" value="F-BOX DOMAIN-CONTAINING PROTEIN"/>
    <property type="match status" value="1"/>
</dbReference>
<comment type="caution">
    <text evidence="2">The sequence shown here is derived from an EMBL/GenBank/DDBJ whole genome shotgun (WGS) entry which is preliminary data.</text>
</comment>
<reference evidence="2" key="1">
    <citation type="submission" date="2023-01" db="EMBL/GenBank/DDBJ databases">
        <authorList>
            <person name="Van Ghelder C."/>
            <person name="Rancurel C."/>
        </authorList>
    </citation>
    <scope>NUCLEOTIDE SEQUENCE</scope>
    <source>
        <strain evidence="2">CNCM I-4278</strain>
    </source>
</reference>
<name>A0A9W4XT05_9PLEO</name>
<protein>
    <submittedName>
        <fullName evidence="2">Uncharacterized protein</fullName>
    </submittedName>
</protein>
<keyword evidence="3" id="KW-1185">Reference proteome</keyword>
<sequence length="396" mass="44485">MAGPSKLSTPPPRRLGVAYMTPPSTGKRAMSDELQVSRKRFQAAFDEVASFGESDTDTEDNSENNWVNLSDWHSDSSSNCVTSAKSLDPLYLVTPKDHGSMQPADKPFDFMGLPLSIRQRIYNMVLVVPAIICVRQKHVAYSNAKSSLLYIKPEDRRLLPGIAYALAKFTVDGTKFRYSRFSSANISMLCVSRQIHSEAKSIMYSQNSFEIIAPFSEMSPAVDFKIPLFPRHYQKLVQRLVISVRGGYCMRWLLSSGHGHAEVKKAYPALQTLTVIFELESTNRGVGRRLTKEDNERWGLYVKRLHGVLNDELSVVKNIPIWINMRVLFDGERYVEALELQNNSMTDGPLLRTASANGKQDDGEQAARQALKLGLPQAFELFKKGGRCERSSAEVH</sequence>
<dbReference type="PANTHER" id="PTHR42085">
    <property type="entry name" value="F-BOX DOMAIN-CONTAINING PROTEIN"/>
    <property type="match status" value="1"/>
</dbReference>
<evidence type="ECO:0000256" key="1">
    <source>
        <dbReference type="SAM" id="MobiDB-lite"/>
    </source>
</evidence>
<evidence type="ECO:0000313" key="2">
    <source>
        <dbReference type="EMBL" id="CAI6339560.1"/>
    </source>
</evidence>
<dbReference type="EMBL" id="CAOQHR010000009">
    <property type="protein sequence ID" value="CAI6339560.1"/>
    <property type="molecule type" value="Genomic_DNA"/>
</dbReference>
<organism evidence="2 3">
    <name type="scientific">Periconia digitata</name>
    <dbReference type="NCBI Taxonomy" id="1303443"/>
    <lineage>
        <taxon>Eukaryota</taxon>
        <taxon>Fungi</taxon>
        <taxon>Dikarya</taxon>
        <taxon>Ascomycota</taxon>
        <taxon>Pezizomycotina</taxon>
        <taxon>Dothideomycetes</taxon>
        <taxon>Pleosporomycetidae</taxon>
        <taxon>Pleosporales</taxon>
        <taxon>Massarineae</taxon>
        <taxon>Periconiaceae</taxon>
        <taxon>Periconia</taxon>
    </lineage>
</organism>
<accession>A0A9W4XT05</accession>
<feature type="region of interest" description="Disordered" evidence="1">
    <location>
        <begin position="1"/>
        <end position="30"/>
    </location>
</feature>